<sequence length="225" mass="24643">MRKFDCPSCGADVTFRSAQSVYAVCAYCQSMVVRTDVDVTSIGIMAALPDDMSPLQLGSGGYFEEQPFTLIGRLKIGWRDGLWNEWHLLMADGRRGWIGEAQGAFSISFELEGALPDDVTATFEYCLPLLKGGEGADEARPGFLLELGGTTLRAVDIKLATCLGSEGELPFAAPKGRRTVAIDCVGKEGEFATLDHDGREAHAYVGRYVEWDAFRFTNLRPLEGW</sequence>
<evidence type="ECO:0000313" key="2">
    <source>
        <dbReference type="EMBL" id="MET2832071.1"/>
    </source>
</evidence>
<dbReference type="Proteomes" id="UP001548832">
    <property type="component" value="Unassembled WGS sequence"/>
</dbReference>
<evidence type="ECO:0000259" key="1">
    <source>
        <dbReference type="Pfam" id="PF13785"/>
    </source>
</evidence>
<dbReference type="EMBL" id="JBEWSZ010000007">
    <property type="protein sequence ID" value="MET2832071.1"/>
    <property type="molecule type" value="Genomic_DNA"/>
</dbReference>
<protein>
    <submittedName>
        <fullName evidence="2">DUF4178 domain-containing protein</fullName>
    </submittedName>
</protein>
<reference evidence="2 3" key="1">
    <citation type="submission" date="2024-06" db="EMBL/GenBank/DDBJ databases">
        <authorList>
            <person name="Kim D.-U."/>
        </authorList>
    </citation>
    <scope>NUCLEOTIDE SEQUENCE [LARGE SCALE GENOMIC DNA]</scope>
    <source>
        <strain evidence="2 3">KACC15460</strain>
    </source>
</reference>
<evidence type="ECO:0000313" key="3">
    <source>
        <dbReference type="Proteomes" id="UP001548832"/>
    </source>
</evidence>
<organism evidence="2 3">
    <name type="scientific">Mesorhizobium shangrilense</name>
    <dbReference type="NCBI Taxonomy" id="460060"/>
    <lineage>
        <taxon>Bacteria</taxon>
        <taxon>Pseudomonadati</taxon>
        <taxon>Pseudomonadota</taxon>
        <taxon>Alphaproteobacteria</taxon>
        <taxon>Hyphomicrobiales</taxon>
        <taxon>Phyllobacteriaceae</taxon>
        <taxon>Mesorhizobium</taxon>
    </lineage>
</organism>
<dbReference type="Pfam" id="PF13785">
    <property type="entry name" value="DUF4178"/>
    <property type="match status" value="1"/>
</dbReference>
<proteinExistence type="predicted"/>
<keyword evidence="3" id="KW-1185">Reference proteome</keyword>
<gene>
    <name evidence="2" type="ORF">ABVQ20_34495</name>
</gene>
<name>A0ABV2DPQ6_9HYPH</name>
<comment type="caution">
    <text evidence="2">The sequence shown here is derived from an EMBL/GenBank/DDBJ whole genome shotgun (WGS) entry which is preliminary data.</text>
</comment>
<dbReference type="InterPro" id="IPR025235">
    <property type="entry name" value="DUF4178"/>
</dbReference>
<feature type="domain" description="DUF4178" evidence="1">
    <location>
        <begin position="56"/>
        <end position="210"/>
    </location>
</feature>
<accession>A0ABV2DPQ6</accession>
<dbReference type="RefSeq" id="WP_354464300.1">
    <property type="nucleotide sequence ID" value="NZ_JBEWSZ010000007.1"/>
</dbReference>